<dbReference type="STRING" id="1507870.A0A1V8SZ61"/>
<keyword evidence="5" id="KW-0472">Membrane</keyword>
<dbReference type="OrthoDB" id="3946116at2759"/>
<keyword evidence="1" id="KW-0597">Phosphoprotein</keyword>
<evidence type="ECO:0000313" key="7">
    <source>
        <dbReference type="EMBL" id="OQO04182.1"/>
    </source>
</evidence>
<dbReference type="Pfam" id="PF21314">
    <property type="entry name" value="TM_ErbB1"/>
    <property type="match status" value="1"/>
</dbReference>
<dbReference type="EMBL" id="NAJO01000022">
    <property type="protein sequence ID" value="OQO04182.1"/>
    <property type="molecule type" value="Genomic_DNA"/>
</dbReference>
<gene>
    <name evidence="7" type="ORF">B0A48_10792</name>
</gene>
<keyword evidence="5" id="KW-0812">Transmembrane</keyword>
<dbReference type="AlphaFoldDB" id="A0A1V8SZ61"/>
<evidence type="ECO:0000256" key="5">
    <source>
        <dbReference type="SAM" id="Phobius"/>
    </source>
</evidence>
<protein>
    <recommendedName>
        <fullName evidence="6">Apple domain-containing protein</fullName>
    </recommendedName>
</protein>
<keyword evidence="5" id="KW-1133">Transmembrane helix</keyword>
<feature type="region of interest" description="Disordered" evidence="4">
    <location>
        <begin position="602"/>
        <end position="657"/>
    </location>
</feature>
<evidence type="ECO:0000256" key="3">
    <source>
        <dbReference type="ARBA" id="ARBA00022840"/>
    </source>
</evidence>
<feature type="transmembrane region" description="Helical" evidence="5">
    <location>
        <begin position="333"/>
        <end position="356"/>
    </location>
</feature>
<feature type="compositionally biased region" description="Basic and acidic residues" evidence="4">
    <location>
        <begin position="616"/>
        <end position="627"/>
    </location>
</feature>
<accession>A0A1V8SZ61</accession>
<feature type="domain" description="Apple" evidence="6">
    <location>
        <begin position="242"/>
        <end position="311"/>
    </location>
</feature>
<evidence type="ECO:0000256" key="4">
    <source>
        <dbReference type="SAM" id="MobiDB-lite"/>
    </source>
</evidence>
<feature type="region of interest" description="Disordered" evidence="4">
    <location>
        <begin position="379"/>
        <end position="403"/>
    </location>
</feature>
<evidence type="ECO:0000256" key="1">
    <source>
        <dbReference type="ARBA" id="ARBA00022553"/>
    </source>
</evidence>
<evidence type="ECO:0000313" key="8">
    <source>
        <dbReference type="Proteomes" id="UP000192596"/>
    </source>
</evidence>
<dbReference type="InParanoid" id="A0A1V8SZ61"/>
<evidence type="ECO:0000256" key="2">
    <source>
        <dbReference type="ARBA" id="ARBA00022741"/>
    </source>
</evidence>
<comment type="caution">
    <text evidence="7">The sequence shown here is derived from an EMBL/GenBank/DDBJ whole genome shotgun (WGS) entry which is preliminary data.</text>
</comment>
<dbReference type="PROSITE" id="PS50948">
    <property type="entry name" value="PAN"/>
    <property type="match status" value="1"/>
</dbReference>
<reference evidence="8" key="1">
    <citation type="submission" date="2017-03" db="EMBL/GenBank/DDBJ databases">
        <title>Genomes of endolithic fungi from Antarctica.</title>
        <authorList>
            <person name="Coleine C."/>
            <person name="Masonjones S."/>
            <person name="Stajich J.E."/>
        </authorList>
    </citation>
    <scope>NUCLEOTIDE SEQUENCE [LARGE SCALE GENOMIC DNA]</scope>
    <source>
        <strain evidence="8">CCFEE 5527</strain>
    </source>
</reference>
<evidence type="ECO:0000259" key="6">
    <source>
        <dbReference type="PROSITE" id="PS50948"/>
    </source>
</evidence>
<keyword evidence="3" id="KW-0067">ATP-binding</keyword>
<dbReference type="GO" id="GO:0005524">
    <property type="term" value="F:ATP binding"/>
    <property type="evidence" value="ECO:0007669"/>
    <property type="project" value="UniProtKB-KW"/>
</dbReference>
<dbReference type="Proteomes" id="UP000192596">
    <property type="component" value="Unassembled WGS sequence"/>
</dbReference>
<dbReference type="Gene3D" id="1.20.5.510">
    <property type="entry name" value="Single helix bin"/>
    <property type="match status" value="1"/>
</dbReference>
<sequence>MSGYGRYDGLSIGAATNVFQYLISYLLSHSHRKIPAVTMPFVKSRPSDAGSSSVSEAHSTAYDANFAEASLSASDLSKTAKRYGKPTPVAAMRGSSRSQTYKKEAVLGDCPSGQLFYNCQTTGFIGCCSINPCNPGSPCPESAASSAVAAAISSASAAKSSSQAAATSSTSGSVSSSATQPTSITMSAQTVVVSATSTPPAILQTATSNAAAAATFVPAPSCPGGNNTVYTDNSKLAYTIHCNSDNSAPSYNSIQVQTGGYAECFSSCSLENTCTGFTYVGLDNGSCYFKSSLLTGSYVAKAGSNYITASRNDPTASVSQPALPDKKKSNTGAIAGGVVAGVLFLVLLLVLIAFLVRRRRAKLDSKRATMTHIFGGAVEPGMASTPSNQQTHTLPMHQRSGSTSHDVFAPYGGAYYQSSTIPQYSPVTWSAPQAKRRSVYRPLGFYRGTEAYDEDGAVASGTKSDGEQKSYAGHSASGARMSEGSEGGILLPASVYHPATNRSADPIPMLDSTPVVRATTSSLSASSHRGPRFVEHISELADTSAPVTPARFVAQRASSTLSADSPTLGRARTGASAAGLADAVRRDQHLMSWNNYSDRHVESAEHGEVGATMSPGKERPGERRQEEAGVSPDLSKTPIDRGFVVSPLGSLDRKAGR</sequence>
<dbReference type="InterPro" id="IPR049328">
    <property type="entry name" value="TM_ErbB1"/>
</dbReference>
<keyword evidence="2" id="KW-0547">Nucleotide-binding</keyword>
<proteinExistence type="predicted"/>
<feature type="region of interest" description="Disordered" evidence="4">
    <location>
        <begin position="456"/>
        <end position="483"/>
    </location>
</feature>
<organism evidence="7 8">
    <name type="scientific">Cryoendolithus antarcticus</name>
    <dbReference type="NCBI Taxonomy" id="1507870"/>
    <lineage>
        <taxon>Eukaryota</taxon>
        <taxon>Fungi</taxon>
        <taxon>Dikarya</taxon>
        <taxon>Ascomycota</taxon>
        <taxon>Pezizomycotina</taxon>
        <taxon>Dothideomycetes</taxon>
        <taxon>Dothideomycetidae</taxon>
        <taxon>Cladosporiales</taxon>
        <taxon>Cladosporiaceae</taxon>
        <taxon>Cryoendolithus</taxon>
    </lineage>
</organism>
<dbReference type="InterPro" id="IPR003609">
    <property type="entry name" value="Pan_app"/>
</dbReference>
<keyword evidence="8" id="KW-1185">Reference proteome</keyword>
<name>A0A1V8SZ61_9PEZI</name>
<feature type="compositionally biased region" description="Polar residues" evidence="4">
    <location>
        <begin position="384"/>
        <end position="403"/>
    </location>
</feature>